<dbReference type="SUPFAM" id="SSF55331">
    <property type="entry name" value="Tautomerase/MIF"/>
    <property type="match status" value="1"/>
</dbReference>
<evidence type="ECO:0000313" key="3">
    <source>
        <dbReference type="Proteomes" id="UP001465976"/>
    </source>
</evidence>
<evidence type="ECO:0000313" key="2">
    <source>
        <dbReference type="EMBL" id="KAL0571510.1"/>
    </source>
</evidence>
<feature type="domain" description="Tautomerase cis-CaaD-like" evidence="1">
    <location>
        <begin position="1"/>
        <end position="134"/>
    </location>
</feature>
<proteinExistence type="predicted"/>
<dbReference type="InterPro" id="IPR014347">
    <property type="entry name" value="Tautomerase/MIF_sf"/>
</dbReference>
<dbReference type="EMBL" id="JBAHYK010000758">
    <property type="protein sequence ID" value="KAL0571510.1"/>
    <property type="molecule type" value="Genomic_DNA"/>
</dbReference>
<dbReference type="InterPro" id="IPR028116">
    <property type="entry name" value="Cis-CaaD-like"/>
</dbReference>
<sequence length="140" mass="16574">MPFHRFYTPHGLYTPEEKRAIAEAITQIYTRLPKFYVVVNFINIDDGDFFVGGEKNNNFLRILVHHYAYHTEDPAWKRAWMDKYEKAIEPWTKDKGLDWEVQISNADNVFWNQNGMAPPPFESEAFNLWKAENKAIPYSL</sequence>
<keyword evidence="3" id="KW-1185">Reference proteome</keyword>
<dbReference type="Pfam" id="PF14832">
    <property type="entry name" value="Tautomerase_3"/>
    <property type="match status" value="1"/>
</dbReference>
<comment type="caution">
    <text evidence="2">The sequence shown here is derived from an EMBL/GenBank/DDBJ whole genome shotgun (WGS) entry which is preliminary data.</text>
</comment>
<organism evidence="2 3">
    <name type="scientific">Marasmius crinis-equi</name>
    <dbReference type="NCBI Taxonomy" id="585013"/>
    <lineage>
        <taxon>Eukaryota</taxon>
        <taxon>Fungi</taxon>
        <taxon>Dikarya</taxon>
        <taxon>Basidiomycota</taxon>
        <taxon>Agaricomycotina</taxon>
        <taxon>Agaricomycetes</taxon>
        <taxon>Agaricomycetidae</taxon>
        <taxon>Agaricales</taxon>
        <taxon>Marasmiineae</taxon>
        <taxon>Marasmiaceae</taxon>
        <taxon>Marasmius</taxon>
    </lineage>
</organism>
<name>A0ABR3F8B7_9AGAR</name>
<reference evidence="2 3" key="1">
    <citation type="submission" date="2024-02" db="EMBL/GenBank/DDBJ databases">
        <title>A draft genome for the cacao thread blight pathogen Marasmius crinis-equi.</title>
        <authorList>
            <person name="Cohen S.P."/>
            <person name="Baruah I.K."/>
            <person name="Amoako-Attah I."/>
            <person name="Bukari Y."/>
            <person name="Meinhardt L.W."/>
            <person name="Bailey B.A."/>
        </authorList>
    </citation>
    <scope>NUCLEOTIDE SEQUENCE [LARGE SCALE GENOMIC DNA]</scope>
    <source>
        <strain evidence="2 3">GH-76</strain>
    </source>
</reference>
<protein>
    <recommendedName>
        <fullName evidence="1">Tautomerase cis-CaaD-like domain-containing protein</fullName>
    </recommendedName>
</protein>
<evidence type="ECO:0000259" key="1">
    <source>
        <dbReference type="Pfam" id="PF14832"/>
    </source>
</evidence>
<gene>
    <name evidence="2" type="ORF">V5O48_010460</name>
</gene>
<dbReference type="Gene3D" id="3.30.429.10">
    <property type="entry name" value="Macrophage Migration Inhibitory Factor"/>
    <property type="match status" value="1"/>
</dbReference>
<dbReference type="Proteomes" id="UP001465976">
    <property type="component" value="Unassembled WGS sequence"/>
</dbReference>
<accession>A0ABR3F8B7</accession>